<dbReference type="AlphaFoldDB" id="A0A367FAE2"/>
<dbReference type="RefSeq" id="WP_114031686.1">
    <property type="nucleotide sequence ID" value="NZ_QOIL01000016.1"/>
</dbReference>
<evidence type="ECO:0000313" key="3">
    <source>
        <dbReference type="Proteomes" id="UP000253094"/>
    </source>
</evidence>
<dbReference type="SUPFAM" id="SSF55729">
    <property type="entry name" value="Acyl-CoA N-acyltransferases (Nat)"/>
    <property type="match status" value="1"/>
</dbReference>
<organism evidence="2 3">
    <name type="scientific">Sphaerisporangium album</name>
    <dbReference type="NCBI Taxonomy" id="509200"/>
    <lineage>
        <taxon>Bacteria</taxon>
        <taxon>Bacillati</taxon>
        <taxon>Actinomycetota</taxon>
        <taxon>Actinomycetes</taxon>
        <taxon>Streptosporangiales</taxon>
        <taxon>Streptosporangiaceae</taxon>
        <taxon>Sphaerisporangium</taxon>
    </lineage>
</organism>
<dbReference type="InterPro" id="IPR016181">
    <property type="entry name" value="Acyl_CoA_acyltransferase"/>
</dbReference>
<dbReference type="GO" id="GO:0016740">
    <property type="term" value="F:transferase activity"/>
    <property type="evidence" value="ECO:0007669"/>
    <property type="project" value="UniProtKB-KW"/>
</dbReference>
<sequence length="360" mass="40086">MRISVVHPRELGPSETARWRALQGADPALDNPFLSPEFTIETGRVREQARVAVLTDGADVVGFFPFERHQLGIGRPIAAGLTDAQGMIHAKDIEFSLHELMKACGLAVFEFDHLLAGQPLVPAKHTRHPSPVIDLSDGYAAYVETLKQVSGKTYKSTAYKSRKLGRDFGELRHDYGIRDQAVLRVLTDWKTDQYRRTGRADRFSRPWITKLVENLLEIDSEHFGGSLDMVYVGDRPVAGHFGLRTKTTLAGWFPAYDTAFAKYSPGLIHHLAMAERAAEAGIRLIDMGRGEKEYKEKLKTGELWVTEGRIARATPGAGVHWLVRVPVRKARGTVLANSMLRETADLALKTYGRIRTSLAS</sequence>
<dbReference type="Pfam" id="PF13480">
    <property type="entry name" value="Acetyltransf_6"/>
    <property type="match status" value="1"/>
</dbReference>
<dbReference type="OrthoDB" id="4700839at2"/>
<reference evidence="2 3" key="1">
    <citation type="submission" date="2018-06" db="EMBL/GenBank/DDBJ databases">
        <title>Sphaerisporangium craniellae sp. nov., isolated from a marine sponge in the South China Sea.</title>
        <authorList>
            <person name="Li L."/>
        </authorList>
    </citation>
    <scope>NUCLEOTIDE SEQUENCE [LARGE SCALE GENOMIC DNA]</scope>
    <source>
        <strain evidence="2 3">CCTCC AA 208026</strain>
    </source>
</reference>
<evidence type="ECO:0000259" key="1">
    <source>
        <dbReference type="Pfam" id="PF13480"/>
    </source>
</evidence>
<comment type="caution">
    <text evidence="2">The sequence shown here is derived from an EMBL/GenBank/DDBJ whole genome shotgun (WGS) entry which is preliminary data.</text>
</comment>
<keyword evidence="3" id="KW-1185">Reference proteome</keyword>
<feature type="domain" description="BioF2-like acetyltransferase" evidence="1">
    <location>
        <begin position="154"/>
        <end position="296"/>
    </location>
</feature>
<dbReference type="InterPro" id="IPR038740">
    <property type="entry name" value="BioF2-like_GNAT_dom"/>
</dbReference>
<name>A0A367FAE2_9ACTN</name>
<keyword evidence="2" id="KW-0808">Transferase</keyword>
<accession>A0A367FAE2</accession>
<dbReference type="Gene3D" id="3.40.630.30">
    <property type="match status" value="1"/>
</dbReference>
<evidence type="ECO:0000313" key="2">
    <source>
        <dbReference type="EMBL" id="RCG27346.1"/>
    </source>
</evidence>
<gene>
    <name evidence="2" type="ORF">DQ384_26975</name>
</gene>
<dbReference type="Proteomes" id="UP000253094">
    <property type="component" value="Unassembled WGS sequence"/>
</dbReference>
<dbReference type="EMBL" id="QOIL01000016">
    <property type="protein sequence ID" value="RCG27346.1"/>
    <property type="molecule type" value="Genomic_DNA"/>
</dbReference>
<protein>
    <submittedName>
        <fullName evidence="2">GNAT family N-acetyltransferase</fullName>
    </submittedName>
</protein>
<proteinExistence type="predicted"/>